<proteinExistence type="predicted"/>
<evidence type="ECO:0000313" key="2">
    <source>
        <dbReference type="EMBL" id="MCR2832896.1"/>
    </source>
</evidence>
<evidence type="ECO:0000313" key="3">
    <source>
        <dbReference type="Proteomes" id="UP001206067"/>
    </source>
</evidence>
<reference evidence="2 3" key="1">
    <citation type="submission" date="2022-08" db="EMBL/GenBank/DDBJ databases">
        <title>Polyphasic taxonomy analysis of Qipengyuania sp.RS5-5.</title>
        <authorList>
            <person name="Xamxidin M."/>
            <person name="Wu M."/>
        </authorList>
    </citation>
    <scope>NUCLEOTIDE SEQUENCE [LARGE SCALE GENOMIC DNA]</scope>
    <source>
        <strain evidence="2 3">RS5-5</strain>
    </source>
</reference>
<evidence type="ECO:0008006" key="4">
    <source>
        <dbReference type="Google" id="ProtNLM"/>
    </source>
</evidence>
<feature type="chain" id="PRO_5045685524" description="Lipoprotein" evidence="1">
    <location>
        <begin position="20"/>
        <end position="139"/>
    </location>
</feature>
<dbReference type="EMBL" id="JANKHH010000001">
    <property type="protein sequence ID" value="MCR2832896.1"/>
    <property type="molecule type" value="Genomic_DNA"/>
</dbReference>
<name>A0ABT1XML4_9SPHN</name>
<organism evidence="2 3">
    <name type="scientific">Parerythrobacter lacustris</name>
    <dbReference type="NCBI Taxonomy" id="2969984"/>
    <lineage>
        <taxon>Bacteria</taxon>
        <taxon>Pseudomonadati</taxon>
        <taxon>Pseudomonadota</taxon>
        <taxon>Alphaproteobacteria</taxon>
        <taxon>Sphingomonadales</taxon>
        <taxon>Erythrobacteraceae</taxon>
        <taxon>Parerythrobacter</taxon>
    </lineage>
</organism>
<protein>
    <recommendedName>
        <fullName evidence="4">Lipoprotein</fullName>
    </recommendedName>
</protein>
<keyword evidence="1" id="KW-0732">Signal</keyword>
<gene>
    <name evidence="2" type="ORF">NSO95_02960</name>
</gene>
<feature type="signal peptide" evidence="1">
    <location>
        <begin position="1"/>
        <end position="19"/>
    </location>
</feature>
<sequence>MIRLTLLLAPVLLAACASATGTGEQTASFDGIAADETVYFGGTEPFWGGQTSGQSLTYTTPENIDGTTFAVRRFAGNVGIGISGTLEGQAFDMTVTPGECSDGMSDTTYPLTVTLRIGEEQREGCGWTDRLPRVGGEAG</sequence>
<dbReference type="Proteomes" id="UP001206067">
    <property type="component" value="Unassembled WGS sequence"/>
</dbReference>
<evidence type="ECO:0000256" key="1">
    <source>
        <dbReference type="SAM" id="SignalP"/>
    </source>
</evidence>
<accession>A0ABT1XML4</accession>
<keyword evidence="3" id="KW-1185">Reference proteome</keyword>
<comment type="caution">
    <text evidence="2">The sequence shown here is derived from an EMBL/GenBank/DDBJ whole genome shotgun (WGS) entry which is preliminary data.</text>
</comment>
<dbReference type="RefSeq" id="WP_257594653.1">
    <property type="nucleotide sequence ID" value="NZ_JANKHH010000001.1"/>
</dbReference>
<dbReference type="PROSITE" id="PS51257">
    <property type="entry name" value="PROKAR_LIPOPROTEIN"/>
    <property type="match status" value="1"/>
</dbReference>